<gene>
    <name evidence="1" type="ORF">GCM10010345_25110</name>
</gene>
<dbReference type="Proteomes" id="UP000653644">
    <property type="component" value="Unassembled WGS sequence"/>
</dbReference>
<name>A0ABQ3CLD9_9ACTN</name>
<evidence type="ECO:0000313" key="1">
    <source>
        <dbReference type="EMBL" id="GHA19463.1"/>
    </source>
</evidence>
<reference evidence="2" key="1">
    <citation type="journal article" date="2019" name="Int. J. Syst. Evol. Microbiol.">
        <title>The Global Catalogue of Microorganisms (GCM) 10K type strain sequencing project: providing services to taxonomists for standard genome sequencing and annotation.</title>
        <authorList>
            <consortium name="The Broad Institute Genomics Platform"/>
            <consortium name="The Broad Institute Genome Sequencing Center for Infectious Disease"/>
            <person name="Wu L."/>
            <person name="Ma J."/>
        </authorList>
    </citation>
    <scope>NUCLEOTIDE SEQUENCE [LARGE SCALE GENOMIC DNA]</scope>
    <source>
        <strain evidence="2">JCM 4733</strain>
    </source>
</reference>
<sequence>MSEWEAVSSLEENVIAVARELSIMRNDGTISPDPIELTDEYFDNVRIRVRAFLILCSSELEEFIETQCLEYLARWAREDDSSMQHRCLHALTIYFRRNIGNLLERKGHFVDFYASSTQLKKLQLNDKKARRGEVGALDESFIPILNRRTLIGHVSNWYRDEVVGASHGISDTDLCRLLEPLGFSKALIKEECSTLVAALGSLAAGRGEAAHRSTTAGKYPFQSLPSPLYQQMSVSDAWERWVAVKESLPELRDLLDRKTVGVDI</sequence>
<accession>A0ABQ3CLD9</accession>
<evidence type="ECO:0000313" key="2">
    <source>
        <dbReference type="Proteomes" id="UP000653644"/>
    </source>
</evidence>
<proteinExistence type="predicted"/>
<organism evidence="1 2">
    <name type="scientific">Streptomyces canarius</name>
    <dbReference type="NCBI Taxonomy" id="285453"/>
    <lineage>
        <taxon>Bacteria</taxon>
        <taxon>Bacillati</taxon>
        <taxon>Actinomycetota</taxon>
        <taxon>Actinomycetes</taxon>
        <taxon>Kitasatosporales</taxon>
        <taxon>Streptomycetaceae</taxon>
        <taxon>Streptomyces</taxon>
    </lineage>
</organism>
<evidence type="ECO:0008006" key="3">
    <source>
        <dbReference type="Google" id="ProtNLM"/>
    </source>
</evidence>
<dbReference type="EMBL" id="BMVN01000007">
    <property type="protein sequence ID" value="GHA19463.1"/>
    <property type="molecule type" value="Genomic_DNA"/>
</dbReference>
<comment type="caution">
    <text evidence="1">The sequence shown here is derived from an EMBL/GenBank/DDBJ whole genome shotgun (WGS) entry which is preliminary data.</text>
</comment>
<dbReference type="RefSeq" id="WP_189885256.1">
    <property type="nucleotide sequence ID" value="NZ_BMVN01000007.1"/>
</dbReference>
<keyword evidence="2" id="KW-1185">Reference proteome</keyword>
<protein>
    <recommendedName>
        <fullName evidence="3">RiboL-PSP-HEPN domain-containing protein</fullName>
    </recommendedName>
</protein>